<name>A0A6S6Y5B8_9PROT</name>
<accession>A0A6S6Y5B8</accession>
<dbReference type="KEGG" id="doe:DENOEST_3436"/>
<proteinExistence type="predicted"/>
<gene>
    <name evidence="1" type="ORF">DENOEST_3436</name>
</gene>
<keyword evidence="2" id="KW-1185">Reference proteome</keyword>
<dbReference type="RefSeq" id="WP_145769335.1">
    <property type="nucleotide sequence ID" value="NZ_LR778301.1"/>
</dbReference>
<protein>
    <submittedName>
        <fullName evidence="1">Uncharacterized protein</fullName>
    </submittedName>
</protein>
<sequence length="257" mass="27941">MRKFLALALLLATSLAAAEGITVLPKFPGRGGYAFDKPRILLQQRLFGLYHGVSLLAGACDRDEAVGAAYRRWRDAQGEAIAAARNDLGRYYFGRFAAEATDSQLAQALGLKQTLDATLGKPELGAACATLPEALAKPRYDLAGQFRLQVLLTRLSTAAGTEGRVAYCRRRLDGAAARSLDQALQQWQAEHLAGLTEARTAVEPRWREAGLDRPLEDWLQGVRKAVERSTLAKECAGLEAWLATPEAHPDQAFKALP</sequence>
<dbReference type="Proteomes" id="UP000515733">
    <property type="component" value="Chromosome"/>
</dbReference>
<evidence type="ECO:0000313" key="2">
    <source>
        <dbReference type="Proteomes" id="UP000515733"/>
    </source>
</evidence>
<dbReference type="OrthoDB" id="8561250at2"/>
<evidence type="ECO:0000313" key="1">
    <source>
        <dbReference type="EMBL" id="CAB1370590.1"/>
    </source>
</evidence>
<organism evidence="1 2">
    <name type="scientific">Denitratisoma oestradiolicum</name>
    <dbReference type="NCBI Taxonomy" id="311182"/>
    <lineage>
        <taxon>Bacteria</taxon>
        <taxon>Pseudomonadati</taxon>
        <taxon>Pseudomonadota</taxon>
        <taxon>Betaproteobacteria</taxon>
        <taxon>Nitrosomonadales</taxon>
        <taxon>Sterolibacteriaceae</taxon>
        <taxon>Denitratisoma</taxon>
    </lineage>
</organism>
<dbReference type="AlphaFoldDB" id="A0A6S6Y5B8"/>
<reference evidence="1 2" key="1">
    <citation type="submission" date="2020-03" db="EMBL/GenBank/DDBJ databases">
        <authorList>
            <consortium name="Genoscope - CEA"/>
            <person name="William W."/>
        </authorList>
    </citation>
    <scope>NUCLEOTIDE SEQUENCE [LARGE SCALE GENOMIC DNA]</scope>
    <source>
        <strain evidence="2">DSM 16959</strain>
    </source>
</reference>
<dbReference type="EMBL" id="LR778301">
    <property type="protein sequence ID" value="CAB1370590.1"/>
    <property type="molecule type" value="Genomic_DNA"/>
</dbReference>